<proteinExistence type="predicted"/>
<dbReference type="EMBL" id="PXOF01000013">
    <property type="protein sequence ID" value="RGP75761.1"/>
    <property type="molecule type" value="Genomic_DNA"/>
</dbReference>
<dbReference type="Pfam" id="PF00646">
    <property type="entry name" value="F-box"/>
    <property type="match status" value="1"/>
</dbReference>
<dbReference type="InterPro" id="IPR036047">
    <property type="entry name" value="F-box-like_dom_sf"/>
</dbReference>
<gene>
    <name evidence="3" type="ORF">FSPOR_559</name>
</gene>
<protein>
    <submittedName>
        <fullName evidence="3">Cyclin f-box</fullName>
    </submittedName>
</protein>
<evidence type="ECO:0000313" key="3">
    <source>
        <dbReference type="EMBL" id="RGP75761.1"/>
    </source>
</evidence>
<reference evidence="3 4" key="1">
    <citation type="journal article" date="2018" name="PLoS Pathog.">
        <title>Evolution of structural diversity of trichothecenes, a family of toxins produced by plant pathogenic and entomopathogenic fungi.</title>
        <authorList>
            <person name="Proctor R.H."/>
            <person name="McCormick S.P."/>
            <person name="Kim H.S."/>
            <person name="Cardoza R.E."/>
            <person name="Stanley A.M."/>
            <person name="Lindo L."/>
            <person name="Kelly A."/>
            <person name="Brown D.W."/>
            <person name="Lee T."/>
            <person name="Vaughan M.M."/>
            <person name="Alexander N.J."/>
            <person name="Busman M."/>
            <person name="Gutierrez S."/>
        </authorList>
    </citation>
    <scope>NUCLEOTIDE SEQUENCE [LARGE SCALE GENOMIC DNA]</scope>
    <source>
        <strain evidence="3 4">NRRL 3299</strain>
    </source>
</reference>
<organism evidence="3 4">
    <name type="scientific">Fusarium sporotrichioides</name>
    <dbReference type="NCBI Taxonomy" id="5514"/>
    <lineage>
        <taxon>Eukaryota</taxon>
        <taxon>Fungi</taxon>
        <taxon>Dikarya</taxon>
        <taxon>Ascomycota</taxon>
        <taxon>Pezizomycotina</taxon>
        <taxon>Sordariomycetes</taxon>
        <taxon>Hypocreomycetidae</taxon>
        <taxon>Hypocreales</taxon>
        <taxon>Nectriaceae</taxon>
        <taxon>Fusarium</taxon>
    </lineage>
</organism>
<feature type="region of interest" description="Disordered" evidence="1">
    <location>
        <begin position="321"/>
        <end position="345"/>
    </location>
</feature>
<dbReference type="STRING" id="5514.A0A395STF4"/>
<sequence length="345" mass="39449">MAHPIPMPRGYISATEYKYDEEQADAIVRTVTYHRRDFPLSVIWFSTSEHADIRSSIVTPFQRTSNVVLGHLDQLPTELLDNILFRLDIQSLFRFRQTNLRSRQTVDSLNKYQVVVSHGLNLFCALLRTRLAADVSLLDFHDALCTKCCSLCGGFGGFMSLLTWKRCCFKCLRDAPEMQVDTLDYVQERLGLTETESARLRSFKTLPGIYTMGESMFELRTAIASVHQASLIRNPQVPPKSVLVQSKRFNYTGSCALPYYDETTGNVEHGISCAGCQLALEKRIIGSRTRQADDTRKLYARDGFLEHFRWCEQAQLLWRTSDQGNKRPPKLPESVERGGRFSKRE</sequence>
<evidence type="ECO:0000313" key="4">
    <source>
        <dbReference type="Proteomes" id="UP000266152"/>
    </source>
</evidence>
<dbReference type="SUPFAM" id="SSF81383">
    <property type="entry name" value="F-box domain"/>
    <property type="match status" value="1"/>
</dbReference>
<name>A0A395STF4_FUSSP</name>
<dbReference type="InterPro" id="IPR001810">
    <property type="entry name" value="F-box_dom"/>
</dbReference>
<evidence type="ECO:0000259" key="2">
    <source>
        <dbReference type="PROSITE" id="PS50181"/>
    </source>
</evidence>
<keyword evidence="4" id="KW-1185">Reference proteome</keyword>
<accession>A0A395STF4</accession>
<dbReference type="AlphaFoldDB" id="A0A395STF4"/>
<dbReference type="Proteomes" id="UP000266152">
    <property type="component" value="Unassembled WGS sequence"/>
</dbReference>
<feature type="domain" description="F-box" evidence="2">
    <location>
        <begin position="69"/>
        <end position="115"/>
    </location>
</feature>
<evidence type="ECO:0000256" key="1">
    <source>
        <dbReference type="SAM" id="MobiDB-lite"/>
    </source>
</evidence>
<feature type="compositionally biased region" description="Basic and acidic residues" evidence="1">
    <location>
        <begin position="333"/>
        <end position="345"/>
    </location>
</feature>
<dbReference type="PROSITE" id="PS50181">
    <property type="entry name" value="FBOX"/>
    <property type="match status" value="1"/>
</dbReference>
<comment type="caution">
    <text evidence="3">The sequence shown here is derived from an EMBL/GenBank/DDBJ whole genome shotgun (WGS) entry which is preliminary data.</text>
</comment>